<evidence type="ECO:0000313" key="10">
    <source>
        <dbReference type="Proteomes" id="UP000054266"/>
    </source>
</evidence>
<dbReference type="AlphaFoldDB" id="A0A0D2FHD0"/>
<evidence type="ECO:0000256" key="1">
    <source>
        <dbReference type="ARBA" id="ARBA00004651"/>
    </source>
</evidence>
<dbReference type="HOGENOM" id="CLU_018106_0_2_1"/>
<feature type="transmembrane region" description="Helical" evidence="8">
    <location>
        <begin position="343"/>
        <end position="365"/>
    </location>
</feature>
<feature type="compositionally biased region" description="Basic and acidic residues" evidence="7">
    <location>
        <begin position="269"/>
        <end position="280"/>
    </location>
</feature>
<feature type="transmembrane region" description="Helical" evidence="8">
    <location>
        <begin position="171"/>
        <end position="195"/>
    </location>
</feature>
<feature type="transmembrane region" description="Helical" evidence="8">
    <location>
        <begin position="100"/>
        <end position="123"/>
    </location>
</feature>
<dbReference type="EMBL" id="KN846959">
    <property type="protein sequence ID" value="KIW67463.1"/>
    <property type="molecule type" value="Genomic_DNA"/>
</dbReference>
<evidence type="ECO:0000256" key="3">
    <source>
        <dbReference type="ARBA" id="ARBA00022475"/>
    </source>
</evidence>
<feature type="compositionally biased region" description="Polar residues" evidence="7">
    <location>
        <begin position="222"/>
        <end position="231"/>
    </location>
</feature>
<feature type="transmembrane region" description="Helical" evidence="8">
    <location>
        <begin position="135"/>
        <end position="159"/>
    </location>
</feature>
<evidence type="ECO:0000256" key="8">
    <source>
        <dbReference type="SAM" id="Phobius"/>
    </source>
</evidence>
<evidence type="ECO:0008006" key="11">
    <source>
        <dbReference type="Google" id="ProtNLM"/>
    </source>
</evidence>
<dbReference type="PANTHER" id="PTHR33567">
    <property type="entry name" value="CHROMATE ION TRANSPORTER (EUROFUNG)"/>
    <property type="match status" value="1"/>
</dbReference>
<evidence type="ECO:0000313" key="9">
    <source>
        <dbReference type="EMBL" id="KIW67463.1"/>
    </source>
</evidence>
<dbReference type="GO" id="GO:0015109">
    <property type="term" value="F:chromate transmembrane transporter activity"/>
    <property type="evidence" value="ECO:0007669"/>
    <property type="project" value="InterPro"/>
</dbReference>
<organism evidence="9 10">
    <name type="scientific">Phialophora macrospora</name>
    <dbReference type="NCBI Taxonomy" id="1851006"/>
    <lineage>
        <taxon>Eukaryota</taxon>
        <taxon>Fungi</taxon>
        <taxon>Dikarya</taxon>
        <taxon>Ascomycota</taxon>
        <taxon>Pezizomycotina</taxon>
        <taxon>Eurotiomycetes</taxon>
        <taxon>Chaetothyriomycetidae</taxon>
        <taxon>Chaetothyriales</taxon>
        <taxon>Herpotrichiellaceae</taxon>
        <taxon>Phialophora</taxon>
    </lineage>
</organism>
<evidence type="ECO:0000256" key="5">
    <source>
        <dbReference type="ARBA" id="ARBA00022989"/>
    </source>
</evidence>
<comment type="similarity">
    <text evidence="2">Belongs to the chromate ion transporter (CHR) (TC 2.A.51) family.</text>
</comment>
<dbReference type="GO" id="GO:0005886">
    <property type="term" value="C:plasma membrane"/>
    <property type="evidence" value="ECO:0007669"/>
    <property type="project" value="UniProtKB-SubCell"/>
</dbReference>
<dbReference type="Pfam" id="PF02417">
    <property type="entry name" value="Chromate_transp"/>
    <property type="match status" value="2"/>
</dbReference>
<evidence type="ECO:0000256" key="2">
    <source>
        <dbReference type="ARBA" id="ARBA00005262"/>
    </source>
</evidence>
<evidence type="ECO:0000256" key="6">
    <source>
        <dbReference type="ARBA" id="ARBA00023136"/>
    </source>
</evidence>
<dbReference type="Proteomes" id="UP000054266">
    <property type="component" value="Unassembled WGS sequence"/>
</dbReference>
<keyword evidence="5 8" id="KW-1133">Transmembrane helix</keyword>
<dbReference type="STRING" id="5601.A0A0D2FHD0"/>
<dbReference type="InterPro" id="IPR003370">
    <property type="entry name" value="Chromate_transpt"/>
</dbReference>
<protein>
    <recommendedName>
        <fullName evidence="11">Chromate ion transporter</fullName>
    </recommendedName>
</protein>
<proteinExistence type="inferred from homology"/>
<sequence length="527" mass="57675">MLSSLIRHVISTRRSLERRLRARWPGVQGGAWETLQKNGLLGFVCFGGPPVHFQILHQRFVEKYQWLEEPMFQELFAVTQALSGPASTKMLYCINLNRNGFLSALLAFLLWSLPGALGMYALSLGISNVGDTLPAPAYALLSGLNAATVGVIALAAVQLSQKAITDKITRVLVFLGATAGMLYNALWYFPVLIFLAGPVTIIWDLRWLSGLFGWTSTLVGNRSEPMPQSQDLEMRNTQRPDLPTDAEPPDMLPRALPSSQSTAVTVPKNRAEESQRRVPTDEEPSPPAAQTSEPRIIPRGRELKVSWKFGSLLIAGFLLTFVIVMVLRGVIKDRPLLFSLFSNLYLAGTIIFGGGPVVVPLLRQYVVAEGWVSPRDFLLGLAIIQSFPGPNFNFAVYLGSLTALHAGYASGAGAMLGFVAIFAPGLILVHGTMGIWTALRTRRWVKAGLRGINAAAVGLIYTAIYRLWEIGYVDERFTSGSSLGRDPWWVVVTATSYVGVCWFRLPVPLAILLGGAMGLIWYGVTAR</sequence>
<name>A0A0D2FHD0_9EURO</name>
<comment type="subcellular location">
    <subcellularLocation>
        <location evidence="1">Cell membrane</location>
        <topology evidence="1">Multi-pass membrane protein</topology>
    </subcellularLocation>
</comment>
<evidence type="ECO:0000256" key="4">
    <source>
        <dbReference type="ARBA" id="ARBA00022692"/>
    </source>
</evidence>
<feature type="region of interest" description="Disordered" evidence="7">
    <location>
        <begin position="222"/>
        <end position="295"/>
    </location>
</feature>
<keyword evidence="4 8" id="KW-0812">Transmembrane</keyword>
<feature type="transmembrane region" description="Helical" evidence="8">
    <location>
        <begin position="309"/>
        <end position="331"/>
    </location>
</feature>
<keyword evidence="3" id="KW-1003">Cell membrane</keyword>
<feature type="transmembrane region" description="Helical" evidence="8">
    <location>
        <begin position="451"/>
        <end position="468"/>
    </location>
</feature>
<reference evidence="9 10" key="1">
    <citation type="submission" date="2015-01" db="EMBL/GenBank/DDBJ databases">
        <title>The Genome Sequence of Capronia semiimmersa CBS27337.</title>
        <authorList>
            <consortium name="The Broad Institute Genomics Platform"/>
            <person name="Cuomo C."/>
            <person name="de Hoog S."/>
            <person name="Gorbushina A."/>
            <person name="Stielow B."/>
            <person name="Teixiera M."/>
            <person name="Abouelleil A."/>
            <person name="Chapman S.B."/>
            <person name="Priest M."/>
            <person name="Young S.K."/>
            <person name="Wortman J."/>
            <person name="Nusbaum C."/>
            <person name="Birren B."/>
        </authorList>
    </citation>
    <scope>NUCLEOTIDE SEQUENCE [LARGE SCALE GENOMIC DNA]</scope>
    <source>
        <strain evidence="9 10">CBS 27337</strain>
    </source>
</reference>
<feature type="transmembrane region" description="Helical" evidence="8">
    <location>
        <begin position="418"/>
        <end position="439"/>
    </location>
</feature>
<keyword evidence="6 8" id="KW-0472">Membrane</keyword>
<evidence type="ECO:0000256" key="7">
    <source>
        <dbReference type="SAM" id="MobiDB-lite"/>
    </source>
</evidence>
<feature type="transmembrane region" description="Helical" evidence="8">
    <location>
        <begin position="488"/>
        <end position="521"/>
    </location>
</feature>
<dbReference type="PANTHER" id="PTHR33567:SF3">
    <property type="entry name" value="CHROMATE ION TRANSPORTER (EUROFUNG)"/>
    <property type="match status" value="1"/>
</dbReference>
<keyword evidence="10" id="KW-1185">Reference proteome</keyword>
<gene>
    <name evidence="9" type="ORF">PV04_06712</name>
</gene>
<accession>A0A0D2FHD0</accession>